<dbReference type="Proteomes" id="UP000027138">
    <property type="component" value="Unassembled WGS sequence"/>
</dbReference>
<dbReference type="AlphaFoldDB" id="A0A067LBU3"/>
<sequence length="333" mass="36673">MSQLPEIPSSAYTPEMNTLGAILDIPIFEGEPVPVSRNPLTSGTRPLQLLPLPGTEFPVRYETNRMRGFQTELLLTPWEGEAWRTYPSRAVAELYTQSRLLLRGYWVDRYYLGERVHDIQVAPAQQRVPHAPPCHMCLLEGMTAEDREEEYEGSSADSFLSAGDYATYFSTRMQARLPEVLEYTQERKKHRTVAHYRAKATAEAEAAAAPAGPAGVVLGDVPFPPGMEVVLDPALGLGSATIIPADLRQAPPPPHLDPEHATHVPAQRYQELCQRFEFARSFIGRLYSDRNERAAEALVSPVRCYSLTPDGGGSASDEARGGGDSAGRLRGGR</sequence>
<accession>A0A067LBU3</accession>
<proteinExistence type="predicted"/>
<organism evidence="2 3">
    <name type="scientific">Jatropha curcas</name>
    <name type="common">Barbados nut</name>
    <dbReference type="NCBI Taxonomy" id="180498"/>
    <lineage>
        <taxon>Eukaryota</taxon>
        <taxon>Viridiplantae</taxon>
        <taxon>Streptophyta</taxon>
        <taxon>Embryophyta</taxon>
        <taxon>Tracheophyta</taxon>
        <taxon>Spermatophyta</taxon>
        <taxon>Magnoliopsida</taxon>
        <taxon>eudicotyledons</taxon>
        <taxon>Gunneridae</taxon>
        <taxon>Pentapetalae</taxon>
        <taxon>rosids</taxon>
        <taxon>fabids</taxon>
        <taxon>Malpighiales</taxon>
        <taxon>Euphorbiaceae</taxon>
        <taxon>Crotonoideae</taxon>
        <taxon>Jatropheae</taxon>
        <taxon>Jatropha</taxon>
    </lineage>
</organism>
<evidence type="ECO:0000313" key="3">
    <source>
        <dbReference type="Proteomes" id="UP000027138"/>
    </source>
</evidence>
<name>A0A067LBU3_JATCU</name>
<gene>
    <name evidence="2" type="ORF">JCGZ_19493</name>
</gene>
<protein>
    <submittedName>
        <fullName evidence="2">Uncharacterized protein</fullName>
    </submittedName>
</protein>
<keyword evidence="3" id="KW-1185">Reference proteome</keyword>
<evidence type="ECO:0000256" key="1">
    <source>
        <dbReference type="SAM" id="MobiDB-lite"/>
    </source>
</evidence>
<reference evidence="2 3" key="1">
    <citation type="journal article" date="2014" name="PLoS ONE">
        <title>Global Analysis of Gene Expression Profiles in Physic Nut (Jatropha curcas L.) Seedlings Exposed to Salt Stress.</title>
        <authorList>
            <person name="Zhang L."/>
            <person name="Zhang C."/>
            <person name="Wu P."/>
            <person name="Chen Y."/>
            <person name="Li M."/>
            <person name="Jiang H."/>
            <person name="Wu G."/>
        </authorList>
    </citation>
    <scope>NUCLEOTIDE SEQUENCE [LARGE SCALE GENOMIC DNA]</scope>
    <source>
        <strain evidence="3">cv. GZQX0401</strain>
        <tissue evidence="2">Young leaves</tissue>
    </source>
</reference>
<evidence type="ECO:0000313" key="2">
    <source>
        <dbReference type="EMBL" id="KDP44678.1"/>
    </source>
</evidence>
<dbReference type="EMBL" id="KK914242">
    <property type="protein sequence ID" value="KDP44678.1"/>
    <property type="molecule type" value="Genomic_DNA"/>
</dbReference>
<feature type="region of interest" description="Disordered" evidence="1">
    <location>
        <begin position="309"/>
        <end position="333"/>
    </location>
</feature>